<dbReference type="InterPro" id="IPR011089">
    <property type="entry name" value="GmrSD_C"/>
</dbReference>
<sequence length="623" mass="72883">MADFNIRDIFQNAYSIPIYQRAYAWTEKEINTLIDDVYDYYQRESNQNYYIGSLVIHSDTDDVTSVIDGQQRLTTLSLLICYLKNESQYSDLASKIDVSLNFESRKRSTDIFRTLKNKDSFEKILDLDNELVDGYRVIRKKFQEKDSSTHSDKFDEGYFNYLLENVILIKNELPKDTDLNHYFEIMNNRGEQLEKHEIVKAYLLGLLPDEDSKGRSVISEVWNACQRLDKYVQIGFKPEVREQLFSSNWNQFIPTDFIQIISAFPNDDSSSAYKAISLNDMLQMTPNPEKADETDDTGRYHSIINFPNFILQVLKLFKDKDSFDWKDESRGISLDDKRLVDQFEEQITSVQDVYEFMYLLLKTRFVFDNYVIKTDSINDNSSDDSNWSLHKPYMLAGKNRNNKKLSPRNTFYDDDDTQNIVVKIESMFQVTDPRQIYKSFLFGLLQILNDDAVLNNNYLLVKKLIAFASQRFTSLTKNDAVFDSGVDTPNYIFNFLDFVLWYQETHGANRGIKVSDFEFKYRNSVEHFYPQNPNADEGHEKLPSEDLNNFGNLCIMARGHNSLRSNLMPDAKIKEFKATDQSLKFELMQKLAEDDGIWYIDQINKHGQQVKDILADFVKNVEV</sequence>
<feature type="domain" description="GmrSD restriction endonucleases N-terminal" evidence="1">
    <location>
        <begin position="7"/>
        <end position="204"/>
    </location>
</feature>
<comment type="caution">
    <text evidence="3">The sequence shown here is derived from an EMBL/GenBank/DDBJ whole genome shotgun (WGS) entry which is preliminary data.</text>
</comment>
<name>A0A367CDZ6_9ENTE</name>
<organism evidence="3 4">
    <name type="scientific">Enterococcus durans</name>
    <dbReference type="NCBI Taxonomy" id="53345"/>
    <lineage>
        <taxon>Bacteria</taxon>
        <taxon>Bacillati</taxon>
        <taxon>Bacillota</taxon>
        <taxon>Bacilli</taxon>
        <taxon>Lactobacillales</taxon>
        <taxon>Enterococcaceae</taxon>
        <taxon>Enterococcus</taxon>
    </lineage>
</organism>
<feature type="domain" description="GmrSD restriction endonucleases C-terminal" evidence="2">
    <location>
        <begin position="497"/>
        <end position="608"/>
    </location>
</feature>
<evidence type="ECO:0008006" key="5">
    <source>
        <dbReference type="Google" id="ProtNLM"/>
    </source>
</evidence>
<evidence type="ECO:0000313" key="4">
    <source>
        <dbReference type="Proteomes" id="UP000252797"/>
    </source>
</evidence>
<dbReference type="AlphaFoldDB" id="A0A367CDZ6"/>
<dbReference type="PANTHER" id="PTHR35149:SF1">
    <property type="entry name" value="DUF5655 DOMAIN-CONTAINING PROTEIN"/>
    <property type="match status" value="1"/>
</dbReference>
<proteinExistence type="predicted"/>
<accession>A0A367CDZ6</accession>
<dbReference type="PANTHER" id="PTHR35149">
    <property type="entry name" value="SLL5132 PROTEIN"/>
    <property type="match status" value="1"/>
</dbReference>
<evidence type="ECO:0000259" key="2">
    <source>
        <dbReference type="Pfam" id="PF07510"/>
    </source>
</evidence>
<dbReference type="InterPro" id="IPR004919">
    <property type="entry name" value="GmrSD_N"/>
</dbReference>
<dbReference type="Pfam" id="PF03235">
    <property type="entry name" value="GmrSD_N"/>
    <property type="match status" value="1"/>
</dbReference>
<reference evidence="3 4" key="1">
    <citation type="submission" date="2015-06" db="EMBL/GenBank/DDBJ databases">
        <title>The Genome Sequence of Enterococcus durans 4EA1.</title>
        <authorList>
            <consortium name="The Broad Institute Genomics Platform"/>
            <consortium name="The Broad Institute Genome Sequencing Center for Infectious Disease"/>
            <person name="Earl A.M."/>
            <person name="Van Tyne D."/>
            <person name="Lebreton F."/>
            <person name="Saavedra J.T."/>
            <person name="Gilmore M.S."/>
            <person name="Manson Mcguire A."/>
            <person name="Clock S."/>
            <person name="Crupain M."/>
            <person name="Rangan U."/>
            <person name="Young S."/>
            <person name="Abouelleil A."/>
            <person name="Cao P."/>
            <person name="Chapman S.B."/>
            <person name="Griggs A."/>
            <person name="Priest M."/>
            <person name="Shea T."/>
            <person name="Wortman J."/>
            <person name="Nusbaum C."/>
            <person name="Birren B."/>
        </authorList>
    </citation>
    <scope>NUCLEOTIDE SEQUENCE [LARGE SCALE GENOMIC DNA]</scope>
    <source>
        <strain evidence="3 4">4EA1</strain>
    </source>
</reference>
<evidence type="ECO:0000259" key="1">
    <source>
        <dbReference type="Pfam" id="PF03235"/>
    </source>
</evidence>
<evidence type="ECO:0000313" key="3">
    <source>
        <dbReference type="EMBL" id="RCA10855.1"/>
    </source>
</evidence>
<gene>
    <name evidence="3" type="ORF">EA71_01608</name>
</gene>
<dbReference type="Proteomes" id="UP000252797">
    <property type="component" value="Unassembled WGS sequence"/>
</dbReference>
<protein>
    <recommendedName>
        <fullName evidence="5">DUF262 domain-containing protein</fullName>
    </recommendedName>
</protein>
<dbReference type="RefSeq" id="WP_113845744.1">
    <property type="nucleotide sequence ID" value="NZ_LEPB01000004.1"/>
</dbReference>
<dbReference type="Pfam" id="PF07510">
    <property type="entry name" value="GmrSD_C"/>
    <property type="match status" value="1"/>
</dbReference>
<dbReference type="EMBL" id="LEPB01000004">
    <property type="protein sequence ID" value="RCA10855.1"/>
    <property type="molecule type" value="Genomic_DNA"/>
</dbReference>